<feature type="region of interest" description="Disordered" evidence="1">
    <location>
        <begin position="1"/>
        <end position="32"/>
    </location>
</feature>
<gene>
    <name evidence="3" type="ORF">DFR70_1092</name>
</gene>
<feature type="compositionally biased region" description="Basic and acidic residues" evidence="1">
    <location>
        <begin position="20"/>
        <end position="32"/>
    </location>
</feature>
<proteinExistence type="predicted"/>
<dbReference type="AlphaFoldDB" id="A0A318JUW7"/>
<evidence type="ECO:0000313" key="3">
    <source>
        <dbReference type="EMBL" id="PXX60811.1"/>
    </source>
</evidence>
<dbReference type="RefSeq" id="WP_051186567.1">
    <property type="nucleotide sequence ID" value="NZ_QJKF01000009.1"/>
</dbReference>
<protein>
    <submittedName>
        <fullName evidence="3">Uncharacterized protein DUF4157</fullName>
    </submittedName>
</protein>
<feature type="region of interest" description="Disordered" evidence="1">
    <location>
        <begin position="509"/>
        <end position="533"/>
    </location>
</feature>
<dbReference type="EMBL" id="QJKF01000009">
    <property type="protein sequence ID" value="PXX60811.1"/>
    <property type="molecule type" value="Genomic_DNA"/>
</dbReference>
<keyword evidence="4" id="KW-1185">Reference proteome</keyword>
<reference evidence="3 4" key="1">
    <citation type="submission" date="2018-05" db="EMBL/GenBank/DDBJ databases">
        <title>Genomic Encyclopedia of Type Strains, Phase IV (KMG-IV): sequencing the most valuable type-strain genomes for metagenomic binning, comparative biology and taxonomic classification.</title>
        <authorList>
            <person name="Goeker M."/>
        </authorList>
    </citation>
    <scope>NUCLEOTIDE SEQUENCE [LARGE SCALE GENOMIC DNA]</scope>
    <source>
        <strain evidence="3 4">DSM 44704</strain>
    </source>
</reference>
<name>A0A318JUW7_9NOCA</name>
<organism evidence="3 4">
    <name type="scientific">Nocardia tenerifensis</name>
    <dbReference type="NCBI Taxonomy" id="228006"/>
    <lineage>
        <taxon>Bacteria</taxon>
        <taxon>Bacillati</taxon>
        <taxon>Actinomycetota</taxon>
        <taxon>Actinomycetes</taxon>
        <taxon>Mycobacteriales</taxon>
        <taxon>Nocardiaceae</taxon>
        <taxon>Nocardia</taxon>
    </lineage>
</organism>
<dbReference type="OrthoDB" id="9153660at2"/>
<dbReference type="Proteomes" id="UP000247569">
    <property type="component" value="Unassembled WGS sequence"/>
</dbReference>
<evidence type="ECO:0000256" key="1">
    <source>
        <dbReference type="SAM" id="MobiDB-lite"/>
    </source>
</evidence>
<sequence length="533" mass="57552">MSTPVNKPPSRTRAIPRALPARDRAPENDKDFRTTGFGIDLTSVPAVANGLNTHGAPLDPTTRATMESRFGHDFSAVRTHTGPAADTSARTLRAHAYTLGADLVFRDDAYHPGTPRGNHLLAHELAHVVQQSRAVPGTSASESATEIDAHRAADAWAGTDAIRIAERSPVRVACQSEDERPAVATTDPVDEFHRYVKDSDWSRAAWELNTCAPAVIAAEVKRLGRAERTALVEGAYHGGKDNVVDAVTGVDATAAKDGAVRFYRWKGTLTGREAKAADAVGVGGARFAAQTGRLSDAARQLDGLEHRKAIKVTEGLLASGGIDRKGFQQLLRLSPNTRYRAGDTWSVDGVTYVVYESEVRFGGNGTRSSRNNNPGNLRRWANGKLSAGAIGTDSGEFQIFPDEATGVRALVDELRYRQLTQDYTLFEAMQTYASSHSDDPVAYAKQIAHDIGAGVTPGTKMKVLKQSQLVTMAQTIKRVEGGRNEATSVPLQSTALPPELRERLGLAEQVIPPERGSLPLPDQVFPRRTEDRP</sequence>
<comment type="caution">
    <text evidence="3">The sequence shown here is derived from an EMBL/GenBank/DDBJ whole genome shotgun (WGS) entry which is preliminary data.</text>
</comment>
<dbReference type="InterPro" id="IPR025295">
    <property type="entry name" value="eCIS_core_dom"/>
</dbReference>
<feature type="domain" description="eCIS core" evidence="2">
    <location>
        <begin position="57"/>
        <end position="134"/>
    </location>
</feature>
<evidence type="ECO:0000259" key="2">
    <source>
        <dbReference type="Pfam" id="PF13699"/>
    </source>
</evidence>
<evidence type="ECO:0000313" key="4">
    <source>
        <dbReference type="Proteomes" id="UP000247569"/>
    </source>
</evidence>
<dbReference type="Pfam" id="PF13699">
    <property type="entry name" value="eCIS_core"/>
    <property type="match status" value="1"/>
</dbReference>
<accession>A0A318JUW7</accession>